<evidence type="ECO:0000256" key="10">
    <source>
        <dbReference type="SAM" id="MobiDB-lite"/>
    </source>
</evidence>
<keyword evidence="6 11" id="KW-0472">Membrane</keyword>
<proteinExistence type="inferred from homology"/>
<feature type="transmembrane region" description="Helical" evidence="11">
    <location>
        <begin position="28"/>
        <end position="50"/>
    </location>
</feature>
<sequence length="540" mass="61214">MNYFTDAFCITSERIESKAFGLDEYFKITIYILAIIASIFGNSAVVISVLSKRSLRVTVNLYLANLAVADILICICCMWVHLVNHLTAPTYVLGPFICKINSFAQMTCLTSSVLSLSAIACDRYMAIIYPLRTRVTKQRTGIVITVIWIVSLIISIPFYYSRRYETVKWIDYTQTTCMEDWPYTMTYSENDGGCVKKHTMKTFYYTLVTTTLFFAPVLIMITAYSAIIWILWGSRLPGEANESNLRHQKKSKRKVIKMVVVVLLVFVICWLPLQIIVLYSIYFHSSSETLPSWFGNLIFYSYFIAYSNSVFNPIIYGGFNRNFRDALYKNAFCQSLWCFGTRDNNNVIGGGGGGGCTRWHHPQFSIGSMSTIVTTIQQQQQQQPNRNGMTTSLSASNYKFSIIKKSPPTTTATTTFATMTSMNNGHTTACDQCDRISTNSVRNILCCMKFSKCCLPNSLDEYNAQVEAEDDIYYGRVKPNINSNRNNGNGSPSSALLNNGMNRKQMMKKKKKQSSKQKKRKQTSNKVNKRKRPSTVIGIV</sequence>
<protein>
    <recommendedName>
        <fullName evidence="12">G-protein coupled receptors family 1 profile domain-containing protein</fullName>
    </recommendedName>
</protein>
<keyword evidence="4 11" id="KW-1133">Transmembrane helix</keyword>
<evidence type="ECO:0000256" key="1">
    <source>
        <dbReference type="ARBA" id="ARBA00004141"/>
    </source>
</evidence>
<dbReference type="Proteomes" id="UP000828236">
    <property type="component" value="Unassembled WGS sequence"/>
</dbReference>
<evidence type="ECO:0000256" key="5">
    <source>
        <dbReference type="ARBA" id="ARBA00023040"/>
    </source>
</evidence>
<evidence type="ECO:0000256" key="11">
    <source>
        <dbReference type="SAM" id="Phobius"/>
    </source>
</evidence>
<dbReference type="PROSITE" id="PS00237">
    <property type="entry name" value="G_PROTEIN_RECEP_F1_1"/>
    <property type="match status" value="1"/>
</dbReference>
<dbReference type="Pfam" id="PF00001">
    <property type="entry name" value="7tm_1"/>
    <property type="match status" value="1"/>
</dbReference>
<dbReference type="EMBL" id="SDOV01000001">
    <property type="protein sequence ID" value="KAH7645804.1"/>
    <property type="molecule type" value="Genomic_DNA"/>
</dbReference>
<evidence type="ECO:0000256" key="3">
    <source>
        <dbReference type="ARBA" id="ARBA00022692"/>
    </source>
</evidence>
<dbReference type="SUPFAM" id="SSF81321">
    <property type="entry name" value="Family A G protein-coupled receptor-like"/>
    <property type="match status" value="1"/>
</dbReference>
<dbReference type="InterPro" id="IPR000276">
    <property type="entry name" value="GPCR_Rhodpsn"/>
</dbReference>
<keyword evidence="7 9" id="KW-0675">Receptor</keyword>
<name>A0A9D4SKH6_DERFA</name>
<feature type="compositionally biased region" description="Low complexity" evidence="10">
    <location>
        <begin position="479"/>
        <end position="494"/>
    </location>
</feature>
<keyword evidence="3 9" id="KW-0812">Transmembrane</keyword>
<evidence type="ECO:0000256" key="4">
    <source>
        <dbReference type="ARBA" id="ARBA00022989"/>
    </source>
</evidence>
<evidence type="ECO:0000259" key="12">
    <source>
        <dbReference type="PROSITE" id="PS50262"/>
    </source>
</evidence>
<keyword evidence="8 9" id="KW-0807">Transducer</keyword>
<keyword evidence="5 9" id="KW-0297">G-protein coupled receptor</keyword>
<feature type="transmembrane region" description="Helical" evidence="11">
    <location>
        <begin position="255"/>
        <end position="279"/>
    </location>
</feature>
<feature type="transmembrane region" description="Helical" evidence="11">
    <location>
        <begin position="102"/>
        <end position="121"/>
    </location>
</feature>
<dbReference type="PRINTS" id="PR00237">
    <property type="entry name" value="GPCRRHODOPSN"/>
</dbReference>
<reference evidence="13" key="2">
    <citation type="journal article" date="2021" name="World Allergy Organ. J.">
        <title>Chromosome-level assembly of Dermatophagoides farinae genome and transcriptome reveals two novel allergens Der f 37 and Der f 39.</title>
        <authorList>
            <person name="Chen J."/>
            <person name="Cai Z."/>
            <person name="Fan D."/>
            <person name="Hu J."/>
            <person name="Hou Y."/>
            <person name="He Y."/>
            <person name="Zhang Z."/>
            <person name="Zhao Z."/>
            <person name="Gao P."/>
            <person name="Hu W."/>
            <person name="Sun J."/>
            <person name="Li J."/>
            <person name="Ji K."/>
        </authorList>
    </citation>
    <scope>NUCLEOTIDE SEQUENCE</scope>
    <source>
        <strain evidence="13">JKM2019</strain>
    </source>
</reference>
<dbReference type="PROSITE" id="PS50262">
    <property type="entry name" value="G_PROTEIN_RECEP_F1_2"/>
    <property type="match status" value="1"/>
</dbReference>
<dbReference type="GO" id="GO:0005886">
    <property type="term" value="C:plasma membrane"/>
    <property type="evidence" value="ECO:0007669"/>
    <property type="project" value="TreeGrafter"/>
</dbReference>
<evidence type="ECO:0000256" key="8">
    <source>
        <dbReference type="ARBA" id="ARBA00023224"/>
    </source>
</evidence>
<feature type="region of interest" description="Disordered" evidence="10">
    <location>
        <begin position="479"/>
        <end position="540"/>
    </location>
</feature>
<dbReference type="InterPro" id="IPR017452">
    <property type="entry name" value="GPCR_Rhodpsn_7TM"/>
</dbReference>
<evidence type="ECO:0000313" key="13">
    <source>
        <dbReference type="EMBL" id="KAH7645804.1"/>
    </source>
</evidence>
<comment type="similarity">
    <text evidence="2 9">Belongs to the G-protein coupled receptor 1 family.</text>
</comment>
<comment type="subcellular location">
    <subcellularLocation>
        <location evidence="1">Membrane</location>
        <topology evidence="1">Multi-pass membrane protein</topology>
    </subcellularLocation>
</comment>
<dbReference type="Gene3D" id="1.20.1070.10">
    <property type="entry name" value="Rhodopsin 7-helix transmembrane proteins"/>
    <property type="match status" value="1"/>
</dbReference>
<dbReference type="PANTHER" id="PTHR45695">
    <property type="entry name" value="LEUCOKININ RECEPTOR-RELATED"/>
    <property type="match status" value="1"/>
</dbReference>
<evidence type="ECO:0000256" key="9">
    <source>
        <dbReference type="RuleBase" id="RU000688"/>
    </source>
</evidence>
<comment type="caution">
    <text evidence="13">The sequence shown here is derived from an EMBL/GenBank/DDBJ whole genome shotgun (WGS) entry which is preliminary data.</text>
</comment>
<feature type="domain" description="G-protein coupled receptors family 1 profile" evidence="12">
    <location>
        <begin position="41"/>
        <end position="316"/>
    </location>
</feature>
<accession>A0A9D4SKH6</accession>
<evidence type="ECO:0000256" key="7">
    <source>
        <dbReference type="ARBA" id="ARBA00023170"/>
    </source>
</evidence>
<organism evidence="13">
    <name type="scientific">Dermatophagoides farinae</name>
    <name type="common">American house dust mite</name>
    <dbReference type="NCBI Taxonomy" id="6954"/>
    <lineage>
        <taxon>Eukaryota</taxon>
        <taxon>Metazoa</taxon>
        <taxon>Ecdysozoa</taxon>
        <taxon>Arthropoda</taxon>
        <taxon>Chelicerata</taxon>
        <taxon>Arachnida</taxon>
        <taxon>Acari</taxon>
        <taxon>Acariformes</taxon>
        <taxon>Sarcoptiformes</taxon>
        <taxon>Astigmata</taxon>
        <taxon>Psoroptidia</taxon>
        <taxon>Analgoidea</taxon>
        <taxon>Pyroglyphidae</taxon>
        <taxon>Dermatophagoidinae</taxon>
        <taxon>Dermatophagoides</taxon>
    </lineage>
</organism>
<dbReference type="AlphaFoldDB" id="A0A9D4SKH6"/>
<evidence type="ECO:0000256" key="6">
    <source>
        <dbReference type="ARBA" id="ARBA00023136"/>
    </source>
</evidence>
<feature type="transmembrane region" description="Helical" evidence="11">
    <location>
        <begin position="213"/>
        <end position="234"/>
    </location>
</feature>
<evidence type="ECO:0000256" key="2">
    <source>
        <dbReference type="ARBA" id="ARBA00010663"/>
    </source>
</evidence>
<dbReference type="PANTHER" id="PTHR45695:SF9">
    <property type="entry name" value="LEUCOKININ RECEPTOR"/>
    <property type="match status" value="1"/>
</dbReference>
<dbReference type="SMART" id="SM01381">
    <property type="entry name" value="7TM_GPCR_Srsx"/>
    <property type="match status" value="1"/>
</dbReference>
<feature type="transmembrane region" description="Helical" evidence="11">
    <location>
        <begin position="62"/>
        <end position="82"/>
    </location>
</feature>
<feature type="compositionally biased region" description="Basic residues" evidence="10">
    <location>
        <begin position="505"/>
        <end position="533"/>
    </location>
</feature>
<gene>
    <name evidence="13" type="ORF">HUG17_1342</name>
</gene>
<feature type="transmembrane region" description="Helical" evidence="11">
    <location>
        <begin position="299"/>
        <end position="319"/>
    </location>
</feature>
<reference evidence="13" key="1">
    <citation type="submission" date="2020-06" db="EMBL/GenBank/DDBJ databases">
        <authorList>
            <person name="Ji K."/>
            <person name="Li J."/>
        </authorList>
    </citation>
    <scope>NUCLEOTIDE SEQUENCE</scope>
    <source>
        <strain evidence="13">JKM2019</strain>
        <tissue evidence="13">Whole body</tissue>
    </source>
</reference>
<dbReference type="GO" id="GO:0004930">
    <property type="term" value="F:G protein-coupled receptor activity"/>
    <property type="evidence" value="ECO:0007669"/>
    <property type="project" value="UniProtKB-KW"/>
</dbReference>
<feature type="transmembrane region" description="Helical" evidence="11">
    <location>
        <begin position="142"/>
        <end position="160"/>
    </location>
</feature>